<dbReference type="SUPFAM" id="SSF52210">
    <property type="entry name" value="Succinyl-CoA synthetase domains"/>
    <property type="match status" value="2"/>
</dbReference>
<evidence type="ECO:0000313" key="3">
    <source>
        <dbReference type="EMBL" id="QEX24498.1"/>
    </source>
</evidence>
<dbReference type="SMART" id="SM00881">
    <property type="entry name" value="CoA_binding"/>
    <property type="match status" value="1"/>
</dbReference>
<dbReference type="SUPFAM" id="SSF51735">
    <property type="entry name" value="NAD(P)-binding Rossmann-fold domains"/>
    <property type="match status" value="1"/>
</dbReference>
<proteinExistence type="predicted"/>
<evidence type="ECO:0000256" key="1">
    <source>
        <dbReference type="ARBA" id="ARBA00022532"/>
    </source>
</evidence>
<dbReference type="EMBL" id="CP042582">
    <property type="protein sequence ID" value="QEX24498.1"/>
    <property type="molecule type" value="Genomic_DNA"/>
</dbReference>
<sequence>MSDPVGSGRAAHRLAPLLDARSIAVVGASERANSFGLRLSQAVLSAGYEGQISFVNPKQDSILGRRCHRSIAELEHAPDLAILGVGAVNLEAALLAAIERGARSAVIFDACHGEAAAGGPLLARLRDIAHEARIPVCGGAGMGLVNLPTRCVASFYPAGHLKPGGITLIAHSGSVFTVLAMNDPRYRFDLMVSPGQEIGATADEYIDYAIGRPTTKVIALFLETARNPQGFLESLRRAQAAHIPVVICKVGRCEQSARMARSHTGALAGSSAAYVAAIEECGAIAVEDVDQLMNVAQLCAGGRLPGPGGVGLVTDSGGLRELVTDRATEIGAPLAELGPPTIAALRGMLPPSLEPSNPLDCAAELTDEFAAMFERGLVSMADAPEVSMIGFEADLRDDYVYMEELRQLALRLPALTTKPCFFYSSFSRANNRSLADALADHGVPCLNGAGEMLLAAKKVQEWADRRREQPRPSAQSPAASEAVESWRTALRSDHLWDERRSLDLLSAFGIKTIRSEIAENWEGLAAAGRRIGYPLVLKTAAIGIDHKSDRDGVHLGLTDQDALRCAYDDLSGRLGPRVIVQAMAGKGVELGLGCVLDPDFGPLVMVSAGGTLIELFCDRQFALAPFDEHRALRMIERLAVARTLNGVRGAPAKDKRSAARALADFSIMCASLGSAIAEADVNPLIVSETGAVAVDALLVPAAR</sequence>
<keyword evidence="4" id="KW-1185">Reference proteome</keyword>
<dbReference type="Gene3D" id="3.40.50.261">
    <property type="entry name" value="Succinyl-CoA synthetase domains"/>
    <property type="match status" value="2"/>
</dbReference>
<dbReference type="GO" id="GO:0005524">
    <property type="term" value="F:ATP binding"/>
    <property type="evidence" value="ECO:0007669"/>
    <property type="project" value="InterPro"/>
</dbReference>
<dbReference type="InterPro" id="IPR013815">
    <property type="entry name" value="ATP_grasp_subdomain_1"/>
</dbReference>
<dbReference type="Pfam" id="PF13549">
    <property type="entry name" value="ATP-grasp_5"/>
    <property type="match status" value="1"/>
</dbReference>
<dbReference type="PANTHER" id="PTHR42793:SF1">
    <property type="entry name" value="PEPTIDYL-LYSINE N-ACETYLTRANSFERASE PATZ"/>
    <property type="match status" value="1"/>
</dbReference>
<accession>A0A5J6N3H8</accession>
<dbReference type="Gene3D" id="3.40.50.720">
    <property type="entry name" value="NAD(P)-binding Rossmann-like Domain"/>
    <property type="match status" value="1"/>
</dbReference>
<gene>
    <name evidence="3" type="ORF">FRZ61_44390</name>
</gene>
<dbReference type="InterPro" id="IPR036291">
    <property type="entry name" value="NAD(P)-bd_dom_sf"/>
</dbReference>
<reference evidence="3 4" key="1">
    <citation type="submission" date="2019-08" db="EMBL/GenBank/DDBJ databases">
        <title>Hyperibacter terrae gen. nov., sp. nov. and Hyperibacter viscosus sp. nov., two new members in the family Rhodospirillaceae isolated from the rhizosphere of Hypericum perforatum.</title>
        <authorList>
            <person name="Noviana Z."/>
        </authorList>
    </citation>
    <scope>NUCLEOTIDE SEQUENCE [LARGE SCALE GENOMIC DNA]</scope>
    <source>
        <strain evidence="3 4">R5959</strain>
    </source>
</reference>
<evidence type="ECO:0000259" key="2">
    <source>
        <dbReference type="SMART" id="SM00881"/>
    </source>
</evidence>
<dbReference type="Pfam" id="PF13607">
    <property type="entry name" value="Succ_CoA_lig"/>
    <property type="match status" value="1"/>
</dbReference>
<name>A0A5J6N3H8_9PROT</name>
<dbReference type="Gene3D" id="3.30.470.20">
    <property type="entry name" value="ATP-grasp fold, B domain"/>
    <property type="match status" value="1"/>
</dbReference>
<dbReference type="AlphaFoldDB" id="A0A5J6N3H8"/>
<dbReference type="RefSeq" id="WP_151119772.1">
    <property type="nucleotide sequence ID" value="NZ_CP042582.1"/>
</dbReference>
<feature type="domain" description="CoA-binding" evidence="2">
    <location>
        <begin position="17"/>
        <end position="112"/>
    </location>
</feature>
<dbReference type="InterPro" id="IPR016102">
    <property type="entry name" value="Succinyl-CoA_synth-like"/>
</dbReference>
<dbReference type="InterPro" id="IPR003781">
    <property type="entry name" value="CoA-bd"/>
</dbReference>
<protein>
    <submittedName>
        <fullName evidence="3">Acetyl-CoA synthetase</fullName>
    </submittedName>
</protein>
<dbReference type="PANTHER" id="PTHR42793">
    <property type="entry name" value="COA BINDING DOMAIN CONTAINING PROTEIN"/>
    <property type="match status" value="1"/>
</dbReference>
<dbReference type="GO" id="GO:0006099">
    <property type="term" value="P:tricarboxylic acid cycle"/>
    <property type="evidence" value="ECO:0007669"/>
    <property type="project" value="UniProtKB-KW"/>
</dbReference>
<organism evidence="3 4">
    <name type="scientific">Hypericibacter adhaerens</name>
    <dbReference type="NCBI Taxonomy" id="2602016"/>
    <lineage>
        <taxon>Bacteria</taxon>
        <taxon>Pseudomonadati</taxon>
        <taxon>Pseudomonadota</taxon>
        <taxon>Alphaproteobacteria</taxon>
        <taxon>Rhodospirillales</taxon>
        <taxon>Dongiaceae</taxon>
        <taxon>Hypericibacter</taxon>
    </lineage>
</organism>
<dbReference type="Pfam" id="PF13380">
    <property type="entry name" value="CoA_binding_2"/>
    <property type="match status" value="1"/>
</dbReference>
<evidence type="ECO:0000313" key="4">
    <source>
        <dbReference type="Proteomes" id="UP000325797"/>
    </source>
</evidence>
<dbReference type="SUPFAM" id="SSF56059">
    <property type="entry name" value="Glutathione synthetase ATP-binding domain-like"/>
    <property type="match status" value="1"/>
</dbReference>
<dbReference type="OrthoDB" id="9807426at2"/>
<keyword evidence="1" id="KW-0816">Tricarboxylic acid cycle</keyword>
<dbReference type="Gene3D" id="3.30.1490.20">
    <property type="entry name" value="ATP-grasp fold, A domain"/>
    <property type="match status" value="1"/>
</dbReference>
<dbReference type="KEGG" id="hadh:FRZ61_44390"/>
<dbReference type="Proteomes" id="UP000325797">
    <property type="component" value="Chromosome"/>
</dbReference>
<dbReference type="InterPro" id="IPR032875">
    <property type="entry name" value="Succ_CoA_lig_flav_dom"/>
</dbReference>